<evidence type="ECO:0000256" key="1">
    <source>
        <dbReference type="ARBA" id="ARBA00039658"/>
    </source>
</evidence>
<reference evidence="4" key="3">
    <citation type="submission" date="2025-09" db="UniProtKB">
        <authorList>
            <consortium name="Ensembl"/>
        </authorList>
    </citation>
    <scope>IDENTIFICATION</scope>
</reference>
<protein>
    <recommendedName>
        <fullName evidence="1">Gypsy retrotransposon integrase-like protein 1</fullName>
    </recommendedName>
</protein>
<dbReference type="STRING" id="28377.ENSACAP00000023204"/>
<dbReference type="InterPro" id="IPR001584">
    <property type="entry name" value="Integrase_cat-core"/>
</dbReference>
<feature type="compositionally biased region" description="Acidic residues" evidence="2">
    <location>
        <begin position="17"/>
        <end position="26"/>
    </location>
</feature>
<dbReference type="Bgee" id="ENSACAG00000029360">
    <property type="expression patterns" value="Expressed in skeletal muscle tissue and 13 other cell types or tissues"/>
</dbReference>
<feature type="region of interest" description="Disordered" evidence="2">
    <location>
        <begin position="1"/>
        <end position="38"/>
    </location>
</feature>
<dbReference type="GO" id="GO:0003676">
    <property type="term" value="F:nucleic acid binding"/>
    <property type="evidence" value="ECO:0007669"/>
    <property type="project" value="InterPro"/>
</dbReference>
<proteinExistence type="predicted"/>
<dbReference type="eggNOG" id="KOG0017">
    <property type="taxonomic scope" value="Eukaryota"/>
</dbReference>
<organism evidence="4 5">
    <name type="scientific">Anolis carolinensis</name>
    <name type="common">Green anole</name>
    <name type="synonym">American chameleon</name>
    <dbReference type="NCBI Taxonomy" id="28377"/>
    <lineage>
        <taxon>Eukaryota</taxon>
        <taxon>Metazoa</taxon>
        <taxon>Chordata</taxon>
        <taxon>Craniata</taxon>
        <taxon>Vertebrata</taxon>
        <taxon>Euteleostomi</taxon>
        <taxon>Lepidosauria</taxon>
        <taxon>Squamata</taxon>
        <taxon>Bifurcata</taxon>
        <taxon>Unidentata</taxon>
        <taxon>Episquamata</taxon>
        <taxon>Toxicofera</taxon>
        <taxon>Iguania</taxon>
        <taxon>Dactyloidae</taxon>
        <taxon>Anolis</taxon>
    </lineage>
</organism>
<dbReference type="HOGENOM" id="CLU_000384_6_0_1"/>
<evidence type="ECO:0000313" key="5">
    <source>
        <dbReference type="Proteomes" id="UP000001646"/>
    </source>
</evidence>
<dbReference type="GeneTree" id="ENSGT00940000164419"/>
<sequence length="437" mass="49836">MPPEPPPPRGFGRPGMEEDEDEEQEEEGRPPPRPAPSKFEDIFRLLSEGRFPPGFGAIQRKNLKRYAQKFRVEGGCLYYVGPKKEEKREVVADPERRRKIFLESHFTETGNHLGQKKTVHRIQSRYYWLGIVKDVVDWIKMCETCQNAEHGKNLLKKPRPVKVESPWEVLRLDVYGPFPESSRGNTHVLAIMDHYSKWVEAIPLQKRDASSVAKGLSSLFYRFGASKNIFCNLNWDFCEEVIRLLLERWNISQLLTPSDPASCTSLDSQTNELLKSAICNLVNEKPSDWDETLDAVLFGLRTAVSPVTKYTPFFLLHNRYACLSSEAAYIKDSSKEDGTDSFKNNGLPSFSAAAQEQQNAVKEIVIANMAASYKQEQKGIRKKTRGLSSLTYKIEDGVFEDNDEQAMKRLKKNQFMSFHIEAVLPPEESVSSTKKTS</sequence>
<dbReference type="PANTHER" id="PTHR37984">
    <property type="entry name" value="PROTEIN CBG26694"/>
    <property type="match status" value="1"/>
</dbReference>
<dbReference type="InterPro" id="IPR036397">
    <property type="entry name" value="RNaseH_sf"/>
</dbReference>
<reference evidence="4" key="1">
    <citation type="submission" date="2009-12" db="EMBL/GenBank/DDBJ databases">
        <title>The Genome Sequence of Anolis carolinensis (Green Anole Lizard).</title>
        <authorList>
            <consortium name="The Genome Sequencing Platform"/>
            <person name="Di Palma F."/>
            <person name="Alfoldi J."/>
            <person name="Heiman D."/>
            <person name="Young S."/>
            <person name="Grabherr M."/>
            <person name="Johnson J."/>
            <person name="Lander E.S."/>
            <person name="Lindblad-Toh K."/>
        </authorList>
    </citation>
    <scope>NUCLEOTIDE SEQUENCE [LARGE SCALE GENOMIC DNA]</scope>
    <source>
        <strain evidence="4">JBL SC #1</strain>
    </source>
</reference>
<evidence type="ECO:0000259" key="3">
    <source>
        <dbReference type="PROSITE" id="PS50994"/>
    </source>
</evidence>
<reference evidence="4" key="2">
    <citation type="submission" date="2025-08" db="UniProtKB">
        <authorList>
            <consortium name="Ensembl"/>
        </authorList>
    </citation>
    <scope>IDENTIFICATION</scope>
</reference>
<dbReference type="AlphaFoldDB" id="R4GCX7"/>
<dbReference type="InParanoid" id="R4GCX7"/>
<feature type="domain" description="Integrase catalytic" evidence="3">
    <location>
        <begin position="162"/>
        <end position="320"/>
    </location>
</feature>
<dbReference type="Proteomes" id="UP000001646">
    <property type="component" value="Unplaced"/>
</dbReference>
<evidence type="ECO:0000256" key="2">
    <source>
        <dbReference type="SAM" id="MobiDB-lite"/>
    </source>
</evidence>
<dbReference type="InterPro" id="IPR050951">
    <property type="entry name" value="Retrovirus_Pol_polyprotein"/>
</dbReference>
<dbReference type="SUPFAM" id="SSF53098">
    <property type="entry name" value="Ribonuclease H-like"/>
    <property type="match status" value="1"/>
</dbReference>
<dbReference type="GO" id="GO:0015074">
    <property type="term" value="P:DNA integration"/>
    <property type="evidence" value="ECO:0007669"/>
    <property type="project" value="InterPro"/>
</dbReference>
<accession>R4GCX7</accession>
<dbReference type="Gene3D" id="1.10.340.70">
    <property type="match status" value="1"/>
</dbReference>
<dbReference type="FunFam" id="1.10.340.70:FF:000001">
    <property type="entry name" value="Retrovirus-related Pol polyprotein from transposon gypsy-like Protein"/>
    <property type="match status" value="1"/>
</dbReference>
<dbReference type="Ensembl" id="ENSACAT00000030624.2">
    <property type="protein sequence ID" value="ENSACAP00000023204.1"/>
    <property type="gene ID" value="ENSACAG00000029360.2"/>
</dbReference>
<dbReference type="PANTHER" id="PTHR37984:SF5">
    <property type="entry name" value="PROTEIN NYNRIN-LIKE"/>
    <property type="match status" value="1"/>
</dbReference>
<dbReference type="PROSITE" id="PS50994">
    <property type="entry name" value="INTEGRASE"/>
    <property type="match status" value="1"/>
</dbReference>
<dbReference type="Pfam" id="PF17921">
    <property type="entry name" value="Integrase_H2C2"/>
    <property type="match status" value="1"/>
</dbReference>
<keyword evidence="5" id="KW-1185">Reference proteome</keyword>
<evidence type="ECO:0000313" key="4">
    <source>
        <dbReference type="Ensembl" id="ENSACAP00000023204.1"/>
    </source>
</evidence>
<dbReference type="InterPro" id="IPR041588">
    <property type="entry name" value="Integrase_H2C2"/>
</dbReference>
<name>R4GCX7_ANOCA</name>
<dbReference type="InterPro" id="IPR012337">
    <property type="entry name" value="RNaseH-like_sf"/>
</dbReference>
<dbReference type="Gene3D" id="3.30.420.10">
    <property type="entry name" value="Ribonuclease H-like superfamily/Ribonuclease H"/>
    <property type="match status" value="1"/>
</dbReference>